<accession>A0A317C8D7</accession>
<sequence>MKSHLTLLGSVVLFTSVGLTACDSATATNEKATVDVKKTVVEEVQKVAEAAPVAVQEEVKKIVEAVPAAADVKEAVVAKAEEVKADVVAKAVEVKDEVVAEVTSAPATEAVVAAAPETAVQAVVAKVDESQFKEGTHYFEIFPTMQTDSVGGKIEVVELLWLACPHCFALEPTMKEYKKSLPDYIDFKQVPAMLNPRWATDAKTFYIAELLDPKGEKKLIDKLFNAIHVQKRKRMASPTVVKQFIMQQGITEEEYDNAANSMVLTAKLNRARQVSADSQANSVPSVIINGKYRTSPYAAGNEKKLLQIIEMLTKRELDKK</sequence>
<protein>
    <recommendedName>
        <fullName evidence="3">Thioredoxin-like fold domain-containing protein</fullName>
    </recommendedName>
</protein>
<dbReference type="EMBL" id="QGKL01000038">
    <property type="protein sequence ID" value="PWQ94844.1"/>
    <property type="molecule type" value="Genomic_DNA"/>
</dbReference>
<evidence type="ECO:0000256" key="1">
    <source>
        <dbReference type="ARBA" id="ARBA00022729"/>
    </source>
</evidence>
<evidence type="ECO:0000313" key="5">
    <source>
        <dbReference type="Proteomes" id="UP000245506"/>
    </source>
</evidence>
<dbReference type="PROSITE" id="PS51257">
    <property type="entry name" value="PROKAR_LIPOPROTEIN"/>
    <property type="match status" value="1"/>
</dbReference>
<keyword evidence="5" id="KW-1185">Reference proteome</keyword>
<feature type="domain" description="Thioredoxin-like fold" evidence="3">
    <location>
        <begin position="155"/>
        <end position="296"/>
    </location>
</feature>
<dbReference type="PANTHER" id="PTHR35891">
    <property type="entry name" value="THIOL:DISULFIDE INTERCHANGE PROTEIN DSBA"/>
    <property type="match status" value="1"/>
</dbReference>
<evidence type="ECO:0000256" key="2">
    <source>
        <dbReference type="SAM" id="SignalP"/>
    </source>
</evidence>
<dbReference type="InterPro" id="IPR050824">
    <property type="entry name" value="Thiol_disulfide_DsbA"/>
</dbReference>
<dbReference type="SUPFAM" id="SSF52833">
    <property type="entry name" value="Thioredoxin-like"/>
    <property type="match status" value="1"/>
</dbReference>
<comment type="caution">
    <text evidence="4">The sequence shown here is derived from an EMBL/GenBank/DDBJ whole genome shotgun (WGS) entry which is preliminary data.</text>
</comment>
<dbReference type="Gene3D" id="3.40.30.10">
    <property type="entry name" value="Glutaredoxin"/>
    <property type="match status" value="1"/>
</dbReference>
<dbReference type="AlphaFoldDB" id="A0A317C8D7"/>
<dbReference type="Proteomes" id="UP000245506">
    <property type="component" value="Unassembled WGS sequence"/>
</dbReference>
<name>A0A317C8D7_9GAMM</name>
<dbReference type="RefSeq" id="WP_109824047.1">
    <property type="nucleotide sequence ID" value="NZ_QGKL01000038.1"/>
</dbReference>
<dbReference type="InterPro" id="IPR036249">
    <property type="entry name" value="Thioredoxin-like_sf"/>
</dbReference>
<evidence type="ECO:0000259" key="3">
    <source>
        <dbReference type="Pfam" id="PF13462"/>
    </source>
</evidence>
<dbReference type="CDD" id="cd03019">
    <property type="entry name" value="DsbA_DsbA"/>
    <property type="match status" value="1"/>
</dbReference>
<feature type="chain" id="PRO_5016303450" description="Thioredoxin-like fold domain-containing protein" evidence="2">
    <location>
        <begin position="22"/>
        <end position="320"/>
    </location>
</feature>
<gene>
    <name evidence="4" type="ORF">DKT75_13915</name>
</gene>
<dbReference type="Pfam" id="PF13462">
    <property type="entry name" value="Thioredoxin_4"/>
    <property type="match status" value="1"/>
</dbReference>
<dbReference type="OrthoDB" id="9784896at2"/>
<dbReference type="InterPro" id="IPR023205">
    <property type="entry name" value="DsbA/DsbL"/>
</dbReference>
<organism evidence="4 5">
    <name type="scientific">Leucothrix arctica</name>
    <dbReference type="NCBI Taxonomy" id="1481894"/>
    <lineage>
        <taxon>Bacteria</taxon>
        <taxon>Pseudomonadati</taxon>
        <taxon>Pseudomonadota</taxon>
        <taxon>Gammaproteobacteria</taxon>
        <taxon>Thiotrichales</taxon>
        <taxon>Thiotrichaceae</taxon>
        <taxon>Leucothrix</taxon>
    </lineage>
</organism>
<evidence type="ECO:0000313" key="4">
    <source>
        <dbReference type="EMBL" id="PWQ94844.1"/>
    </source>
</evidence>
<proteinExistence type="predicted"/>
<dbReference type="PANTHER" id="PTHR35891:SF2">
    <property type="entry name" value="THIOL:DISULFIDE INTERCHANGE PROTEIN DSBA"/>
    <property type="match status" value="1"/>
</dbReference>
<feature type="signal peptide" evidence="2">
    <location>
        <begin position="1"/>
        <end position="21"/>
    </location>
</feature>
<reference evidence="4 5" key="1">
    <citation type="submission" date="2018-05" db="EMBL/GenBank/DDBJ databases">
        <title>Leucothrix arctica sp. nov., isolated from Arctic seawater.</title>
        <authorList>
            <person name="Choi A."/>
            <person name="Baek K."/>
        </authorList>
    </citation>
    <scope>NUCLEOTIDE SEQUENCE [LARGE SCALE GENOMIC DNA]</scope>
    <source>
        <strain evidence="4 5">IMCC9719</strain>
    </source>
</reference>
<dbReference type="InterPro" id="IPR012336">
    <property type="entry name" value="Thioredoxin-like_fold"/>
</dbReference>
<keyword evidence="1 2" id="KW-0732">Signal</keyword>